<dbReference type="PROSITE" id="PS50943">
    <property type="entry name" value="HTH_CROC1"/>
    <property type="match status" value="1"/>
</dbReference>
<dbReference type="AlphaFoldDB" id="A0A1M6K8K4"/>
<name>A0A1M6K8K4_9FIRM</name>
<dbReference type="InterPro" id="IPR022452">
    <property type="entry name" value="MqsA"/>
</dbReference>
<dbReference type="Gene3D" id="1.10.260.40">
    <property type="entry name" value="lambda repressor-like DNA-binding domains"/>
    <property type="match status" value="1"/>
</dbReference>
<dbReference type="InterPro" id="IPR010982">
    <property type="entry name" value="Lambda_DNA-bd_dom_sf"/>
</dbReference>
<feature type="domain" description="HTH cro/C1-type" evidence="1">
    <location>
        <begin position="86"/>
        <end position="116"/>
    </location>
</feature>
<accession>A0A1M6K8K4</accession>
<dbReference type="Proteomes" id="UP000243547">
    <property type="component" value="Unassembled WGS sequence"/>
</dbReference>
<gene>
    <name evidence="2" type="ORF">SAMN02745227_00029</name>
</gene>
<proteinExistence type="predicted"/>
<dbReference type="EMBL" id="FRAI01000005">
    <property type="protein sequence ID" value="SHJ55279.1"/>
    <property type="molecule type" value="Genomic_DNA"/>
</dbReference>
<dbReference type="CDD" id="cd00093">
    <property type="entry name" value="HTH_XRE"/>
    <property type="match status" value="1"/>
</dbReference>
<dbReference type="InterPro" id="IPR025272">
    <property type="entry name" value="SocA_Panacea"/>
</dbReference>
<sequence length="346" mass="40931">MIIVKEEILKEINYDCPFCNKEHNIQVKKKISKAKIKDKLVEYEQIVYYCVEEDEDFVPSKIMDENLLKARDAYRASMGLLTSEEIKNIREIYGLTQKEFSHLLGWGDVTIGRYEKKLIQDETYDSVMRMIQTNPAYTLEMLKKHKEKFDSNRFEQIKENIKKVIKSQGNTIFKIQEIKNAYIEYDVESDFNGYKLIDIDKINAVIGYFAQYIKPLYKVKLMKLLWYTDALYFKRKGRSMTGLVYKHLPMGAVPIAYNELLYLPAVKVVEEFFDDFIAYKIYPNEEVNLSMFTLEEISVLDEIASYFKNFNTKEIVNYMHNEVAYLKTEIDQIIPYSLAKQLKNLE</sequence>
<evidence type="ECO:0000313" key="3">
    <source>
        <dbReference type="Proteomes" id="UP000243547"/>
    </source>
</evidence>
<evidence type="ECO:0000259" key="1">
    <source>
        <dbReference type="PROSITE" id="PS50943"/>
    </source>
</evidence>
<dbReference type="Pfam" id="PF13274">
    <property type="entry name" value="SocA_Panacea"/>
    <property type="match status" value="1"/>
</dbReference>
<dbReference type="NCBIfam" id="TIGR03830">
    <property type="entry name" value="CxxCG_CxxCG_HTH"/>
    <property type="match status" value="1"/>
</dbReference>
<organism evidence="2 3">
    <name type="scientific">Anaerobranca californiensis DSM 14826</name>
    <dbReference type="NCBI Taxonomy" id="1120989"/>
    <lineage>
        <taxon>Bacteria</taxon>
        <taxon>Bacillati</taxon>
        <taxon>Bacillota</taxon>
        <taxon>Clostridia</taxon>
        <taxon>Eubacteriales</taxon>
        <taxon>Proteinivoracaceae</taxon>
        <taxon>Anaerobranca</taxon>
    </lineage>
</organism>
<dbReference type="InterPro" id="IPR001387">
    <property type="entry name" value="Cro/C1-type_HTH"/>
</dbReference>
<dbReference type="GO" id="GO:0003677">
    <property type="term" value="F:DNA binding"/>
    <property type="evidence" value="ECO:0007669"/>
    <property type="project" value="InterPro"/>
</dbReference>
<protein>
    <submittedName>
        <fullName evidence="2">Putative zinc finger/helix-turn-helix protein, YgiT family</fullName>
    </submittedName>
</protein>
<evidence type="ECO:0000313" key="2">
    <source>
        <dbReference type="EMBL" id="SHJ55279.1"/>
    </source>
</evidence>
<keyword evidence="3" id="KW-1185">Reference proteome</keyword>
<reference evidence="3" key="1">
    <citation type="submission" date="2016-11" db="EMBL/GenBank/DDBJ databases">
        <authorList>
            <person name="Varghese N."/>
            <person name="Submissions S."/>
        </authorList>
    </citation>
    <scope>NUCLEOTIDE SEQUENCE [LARGE SCALE GENOMIC DNA]</scope>
    <source>
        <strain evidence="3">DSM 14826</strain>
    </source>
</reference>
<dbReference type="SUPFAM" id="SSF47413">
    <property type="entry name" value="lambda repressor-like DNA-binding domains"/>
    <property type="match status" value="1"/>
</dbReference>